<proteinExistence type="predicted"/>
<dbReference type="AlphaFoldDB" id="A0A6V7PX49"/>
<organism evidence="2">
    <name type="scientific">Ananas comosus var. bracteatus</name>
    <name type="common">red pineapple</name>
    <dbReference type="NCBI Taxonomy" id="296719"/>
    <lineage>
        <taxon>Eukaryota</taxon>
        <taxon>Viridiplantae</taxon>
        <taxon>Streptophyta</taxon>
        <taxon>Embryophyta</taxon>
        <taxon>Tracheophyta</taxon>
        <taxon>Spermatophyta</taxon>
        <taxon>Magnoliopsida</taxon>
        <taxon>Liliopsida</taxon>
        <taxon>Poales</taxon>
        <taxon>Bromeliaceae</taxon>
        <taxon>Bromelioideae</taxon>
        <taxon>Ananas</taxon>
    </lineage>
</organism>
<dbReference type="CDD" id="cd06257">
    <property type="entry name" value="DnaJ"/>
    <property type="match status" value="1"/>
</dbReference>
<evidence type="ECO:0000259" key="1">
    <source>
        <dbReference type="PROSITE" id="PS50076"/>
    </source>
</evidence>
<sequence>MGLCFNGHIFQNRPSVRLYGTKMPLIFRNHPRSLAYVDVDAGSPPPLPLLPKTLGPRSIAHGGVCGPLLGAGPAVGRGGAKLTLEEIKKAFRAQSLSRHPDKRPADPAATADFQRLLASYDALRHPSTRRLLDARLRLRCRRRKRNSASMRDSLAAILRRWRAESAKRRAESEACWAELRKRTVEREAEAERRMAKREASCEALARKYPFLKDLVPQCLERWRAESERRRAEFRKSVDEREAEWRRHWAEFEALYRGFVPNHS</sequence>
<dbReference type="InterPro" id="IPR001623">
    <property type="entry name" value="DnaJ_domain"/>
</dbReference>
<accession>A0A6V7PX49</accession>
<name>A0A6V7PX49_ANACO</name>
<gene>
    <name evidence="2" type="ORF">CB5_LOCUS18427</name>
</gene>
<dbReference type="PROSITE" id="PS50076">
    <property type="entry name" value="DNAJ_2"/>
    <property type="match status" value="1"/>
</dbReference>
<dbReference type="Gene3D" id="1.10.287.110">
    <property type="entry name" value="DnaJ domain"/>
    <property type="match status" value="1"/>
</dbReference>
<dbReference type="PANTHER" id="PTHR45098:SF1">
    <property type="entry name" value="DNAJ DOMAIN CONTAINING PROTEIN, EXPRESSED"/>
    <property type="match status" value="1"/>
</dbReference>
<dbReference type="SUPFAM" id="SSF46565">
    <property type="entry name" value="Chaperone J-domain"/>
    <property type="match status" value="1"/>
</dbReference>
<reference evidence="2" key="1">
    <citation type="submission" date="2020-07" db="EMBL/GenBank/DDBJ databases">
        <authorList>
            <person name="Lin J."/>
        </authorList>
    </citation>
    <scope>NUCLEOTIDE SEQUENCE</scope>
</reference>
<dbReference type="PANTHER" id="PTHR45098">
    <property type="entry name" value="DNAJ DOMAIN CONTAINING PROTEIN, EXPRESSED"/>
    <property type="match status" value="1"/>
</dbReference>
<dbReference type="EMBL" id="LR862153">
    <property type="protein sequence ID" value="CAD1835216.1"/>
    <property type="molecule type" value="Genomic_DNA"/>
</dbReference>
<evidence type="ECO:0000313" key="2">
    <source>
        <dbReference type="EMBL" id="CAD1835216.1"/>
    </source>
</evidence>
<feature type="domain" description="J" evidence="1">
    <location>
        <begin position="64"/>
        <end position="136"/>
    </location>
</feature>
<dbReference type="Pfam" id="PF00226">
    <property type="entry name" value="DnaJ"/>
    <property type="match status" value="1"/>
</dbReference>
<dbReference type="SMART" id="SM00271">
    <property type="entry name" value="DnaJ"/>
    <property type="match status" value="1"/>
</dbReference>
<dbReference type="GO" id="GO:0005783">
    <property type="term" value="C:endoplasmic reticulum"/>
    <property type="evidence" value="ECO:0007669"/>
    <property type="project" value="UniProtKB-ARBA"/>
</dbReference>
<dbReference type="InterPro" id="IPR036869">
    <property type="entry name" value="J_dom_sf"/>
</dbReference>
<protein>
    <recommendedName>
        <fullName evidence="1">J domain-containing protein</fullName>
    </recommendedName>
</protein>